<dbReference type="Proteomes" id="UP001187682">
    <property type="component" value="Unassembled WGS sequence"/>
</dbReference>
<evidence type="ECO:0000256" key="1">
    <source>
        <dbReference type="ARBA" id="ARBA00004123"/>
    </source>
</evidence>
<dbReference type="GO" id="GO:0005737">
    <property type="term" value="C:cytoplasm"/>
    <property type="evidence" value="ECO:0007669"/>
    <property type="project" value="UniProtKB-SubCell"/>
</dbReference>
<feature type="compositionally biased region" description="Polar residues" evidence="6">
    <location>
        <begin position="257"/>
        <end position="273"/>
    </location>
</feature>
<dbReference type="EMBL" id="ONZQ02000008">
    <property type="protein sequence ID" value="SPO03393.1"/>
    <property type="molecule type" value="Genomic_DNA"/>
</dbReference>
<dbReference type="GO" id="GO:0043161">
    <property type="term" value="P:proteasome-mediated ubiquitin-dependent protein catabolic process"/>
    <property type="evidence" value="ECO:0007669"/>
    <property type="project" value="TreeGrafter"/>
</dbReference>
<reference evidence="7" key="1">
    <citation type="submission" date="2018-03" db="EMBL/GenBank/DDBJ databases">
        <authorList>
            <person name="Guldener U."/>
        </authorList>
    </citation>
    <scope>NUCLEOTIDE SEQUENCE</scope>
</reference>
<sequence>MVCLLGGPSFLAPIHATGALGAILGNISPSVNSPQIVHASLRALTVLADSAAIAGPGSPCDLKVLADSLFTPTHIHSMHTVLTSSSPDQITQAQITLTAGLINCLCTDDGHRLALAKPNGILDALATRLASFVVADGLVIPGAECLGNSDGDERIPEPAPRSAKLAPILQAIATIISDSKYRAFVLLTSPAIVSVFPALPFTPSPAIRATWQPIGATNATRNEDLSAMDYLLPAVPPQRTSRRLRQKSTEARDRKSTSGSMVPDNPSSESNGHAQEGVGETDGLESPLIPYLIHLSRSTGDDIVRLMAISVLTPLVRADFVVKPVRGVTLSLLVVPTLLQLIRDHLDKQNQDDSRSSVNETTRESWVILEHAPVLLARLIVDNENLQHAAFECGAVETLVKLIQEAYKPAVPSQPRMWSPHADTGMDKGAGPASSKLGQAGVLPLLMHRIRLRESALKAIAASSAKEEYSKAFAELDAVPYIFQSLSQFPEKPGPPKDSQHEAPQEANPVYGENPASVIIAACHTVRMLSRSVGILRTSLVDFSVGTAILKFMQNADIDIQIAATAAMANLVTDVSPMKAPLIQNHVMKILCEHTRSSNASLRLNALWALKHLVLGVGTSMKKSTLEELEPGLLVRLILDDTEDNALVSSRAGVESSGFDTDDTMDEDVDMQPEEEQKGFVFGTGTGGEETFGRGRSRQAEDRLARYREAEVNPVRKARHDDLAIQEQGLNFIRNLITGTRTEVHAADGETETTQMIDYLFSEVGQDRLFSILESKLRHKVIRPFSRRSSSHEARTVYPQPKIVEAVVYILVHMAASAPRHRQLVITQTNILKQLGTYFGNKDKDVRVALCHLVANLTWQDDVTDASGCRQRAQELKRLGFLNKLEGLREEDKELDVRERAKAALWQMKQPH</sequence>
<organism evidence="7 8">
    <name type="scientific">Cephalotrichum gorgonifer</name>
    <dbReference type="NCBI Taxonomy" id="2041049"/>
    <lineage>
        <taxon>Eukaryota</taxon>
        <taxon>Fungi</taxon>
        <taxon>Dikarya</taxon>
        <taxon>Ascomycota</taxon>
        <taxon>Pezizomycotina</taxon>
        <taxon>Sordariomycetes</taxon>
        <taxon>Hypocreomycetidae</taxon>
        <taxon>Microascales</taxon>
        <taxon>Microascaceae</taxon>
        <taxon>Cephalotrichum</taxon>
    </lineage>
</organism>
<dbReference type="SUPFAM" id="SSF48371">
    <property type="entry name" value="ARM repeat"/>
    <property type="match status" value="2"/>
</dbReference>
<keyword evidence="8" id="KW-1185">Reference proteome</keyword>
<dbReference type="AlphaFoldDB" id="A0AAE8N106"/>
<feature type="compositionally biased region" description="Basic and acidic residues" evidence="6">
    <location>
        <begin position="247"/>
        <end position="256"/>
    </location>
</feature>
<dbReference type="InterPro" id="IPR016024">
    <property type="entry name" value="ARM-type_fold"/>
</dbReference>
<evidence type="ECO:0000256" key="3">
    <source>
        <dbReference type="ARBA" id="ARBA00022490"/>
    </source>
</evidence>
<name>A0AAE8N106_9PEZI</name>
<evidence type="ECO:0000256" key="4">
    <source>
        <dbReference type="ARBA" id="ARBA00022737"/>
    </source>
</evidence>
<protein>
    <submittedName>
        <fullName evidence="7">Related to armadillo repeat protein</fullName>
    </submittedName>
</protein>
<feature type="region of interest" description="Disordered" evidence="6">
    <location>
        <begin position="238"/>
        <end position="281"/>
    </location>
</feature>
<evidence type="ECO:0000256" key="6">
    <source>
        <dbReference type="SAM" id="MobiDB-lite"/>
    </source>
</evidence>
<keyword evidence="5" id="KW-0539">Nucleus</keyword>
<dbReference type="GO" id="GO:0034657">
    <property type="term" value="C:GID complex"/>
    <property type="evidence" value="ECO:0007669"/>
    <property type="project" value="TreeGrafter"/>
</dbReference>
<evidence type="ECO:0000256" key="5">
    <source>
        <dbReference type="ARBA" id="ARBA00023242"/>
    </source>
</evidence>
<dbReference type="InterPro" id="IPR011989">
    <property type="entry name" value="ARM-like"/>
</dbReference>
<evidence type="ECO:0000313" key="7">
    <source>
        <dbReference type="EMBL" id="SPO03393.1"/>
    </source>
</evidence>
<keyword evidence="3" id="KW-0963">Cytoplasm</keyword>
<dbReference type="InterPro" id="IPR038739">
    <property type="entry name" value="ARMC8/Vid28"/>
</dbReference>
<evidence type="ECO:0000313" key="8">
    <source>
        <dbReference type="Proteomes" id="UP001187682"/>
    </source>
</evidence>
<gene>
    <name evidence="7" type="ORF">DNG_06076</name>
</gene>
<keyword evidence="4" id="KW-0677">Repeat</keyword>
<dbReference type="Gene3D" id="1.25.10.10">
    <property type="entry name" value="Leucine-rich Repeat Variant"/>
    <property type="match status" value="3"/>
</dbReference>
<dbReference type="GO" id="GO:0005634">
    <property type="term" value="C:nucleus"/>
    <property type="evidence" value="ECO:0007669"/>
    <property type="project" value="UniProtKB-SubCell"/>
</dbReference>
<dbReference type="PANTHER" id="PTHR15651">
    <property type="entry name" value="ARMADILLO REPEAT-CONTAINING PROTEIN 8"/>
    <property type="match status" value="1"/>
</dbReference>
<comment type="subcellular location">
    <subcellularLocation>
        <location evidence="2">Cytoplasm</location>
    </subcellularLocation>
    <subcellularLocation>
        <location evidence="1">Nucleus</location>
    </subcellularLocation>
</comment>
<comment type="caution">
    <text evidence="7">The sequence shown here is derived from an EMBL/GenBank/DDBJ whole genome shotgun (WGS) entry which is preliminary data.</text>
</comment>
<proteinExistence type="predicted"/>
<evidence type="ECO:0000256" key="2">
    <source>
        <dbReference type="ARBA" id="ARBA00004496"/>
    </source>
</evidence>
<dbReference type="PANTHER" id="PTHR15651:SF7">
    <property type="entry name" value="ARMADILLO REPEAT-CONTAINING PROTEIN 8"/>
    <property type="match status" value="1"/>
</dbReference>
<feature type="region of interest" description="Disordered" evidence="6">
    <location>
        <begin position="679"/>
        <end position="698"/>
    </location>
</feature>
<accession>A0AAE8N106</accession>